<dbReference type="InterPro" id="IPR050109">
    <property type="entry name" value="HTH-type_TetR-like_transc_reg"/>
</dbReference>
<dbReference type="InterPro" id="IPR001647">
    <property type="entry name" value="HTH_TetR"/>
</dbReference>
<evidence type="ECO:0000259" key="3">
    <source>
        <dbReference type="PROSITE" id="PS50977"/>
    </source>
</evidence>
<dbReference type="PROSITE" id="PS50977">
    <property type="entry name" value="HTH_TETR_2"/>
    <property type="match status" value="1"/>
</dbReference>
<keyword evidence="1 2" id="KW-0238">DNA-binding</keyword>
<dbReference type="EMBL" id="LT559118">
    <property type="protein sequence ID" value="SBO97642.1"/>
    <property type="molecule type" value="Genomic_DNA"/>
</dbReference>
<evidence type="ECO:0000313" key="4">
    <source>
        <dbReference type="EMBL" id="SBO97642.1"/>
    </source>
</evidence>
<dbReference type="GO" id="GO:0000976">
    <property type="term" value="F:transcription cis-regulatory region binding"/>
    <property type="evidence" value="ECO:0007669"/>
    <property type="project" value="TreeGrafter"/>
</dbReference>
<dbReference type="InterPro" id="IPR009057">
    <property type="entry name" value="Homeodomain-like_sf"/>
</dbReference>
<dbReference type="PANTHER" id="PTHR30055">
    <property type="entry name" value="HTH-TYPE TRANSCRIPTIONAL REGULATOR RUTR"/>
    <property type="match status" value="1"/>
</dbReference>
<feature type="domain" description="HTH tetR-type" evidence="3">
    <location>
        <begin position="4"/>
        <end position="64"/>
    </location>
</feature>
<sequence length="194" mass="21203">MTRHKRSEETIRRLLDTALDIYPDDFTLRALTARSGVSMGSVYHHFGSLEGLAAALYSRCMGALLDTLISAVDQATDARDGVRRAVTAYLGFTADHPGEARFIHAAPYAIDLGPYAERIAADKAPRLERLNGWILGHMDAGTVARLPVAQVEMLLIGPVAEVTRRWLAGAPEIDLAEAAQVLPDRVWRSLSARL</sequence>
<dbReference type="AlphaFoldDB" id="A0A1M4EFR2"/>
<dbReference type="SUPFAM" id="SSF48498">
    <property type="entry name" value="Tetracyclin repressor-like, C-terminal domain"/>
    <property type="match status" value="1"/>
</dbReference>
<reference evidence="4" key="1">
    <citation type="submission" date="2016-04" db="EMBL/GenBank/DDBJ databases">
        <authorList>
            <person name="Evans L.H."/>
            <person name="Alamgir A."/>
            <person name="Owens N."/>
            <person name="Weber N.D."/>
            <person name="Virtaneva K."/>
            <person name="Barbian K."/>
            <person name="Babar A."/>
            <person name="Rosenke K."/>
        </authorList>
    </citation>
    <scope>NUCLEOTIDE SEQUENCE</scope>
    <source>
        <strain evidence="4">Nono1</strain>
    </source>
</reference>
<gene>
    <name evidence="4" type="ORF">BN4615_P7158</name>
</gene>
<dbReference type="SUPFAM" id="SSF46689">
    <property type="entry name" value="Homeodomain-like"/>
    <property type="match status" value="1"/>
</dbReference>
<evidence type="ECO:0000256" key="2">
    <source>
        <dbReference type="PROSITE-ProRule" id="PRU00335"/>
    </source>
</evidence>
<proteinExistence type="predicted"/>
<dbReference type="Gene3D" id="1.10.357.10">
    <property type="entry name" value="Tetracycline Repressor, domain 2"/>
    <property type="match status" value="1"/>
</dbReference>
<dbReference type="RefSeq" id="WP_225266393.1">
    <property type="nucleotide sequence ID" value="NZ_CP084058.1"/>
</dbReference>
<name>A0A1M4EFR2_9ACTN</name>
<dbReference type="Pfam" id="PF00440">
    <property type="entry name" value="TetR_N"/>
    <property type="match status" value="1"/>
</dbReference>
<dbReference type="GO" id="GO:0003700">
    <property type="term" value="F:DNA-binding transcription factor activity"/>
    <property type="evidence" value="ECO:0007669"/>
    <property type="project" value="TreeGrafter"/>
</dbReference>
<evidence type="ECO:0000256" key="1">
    <source>
        <dbReference type="ARBA" id="ARBA00023125"/>
    </source>
</evidence>
<feature type="DNA-binding region" description="H-T-H motif" evidence="2">
    <location>
        <begin position="27"/>
        <end position="46"/>
    </location>
</feature>
<organism evidence="4">
    <name type="scientific">Nonomuraea gerenzanensis</name>
    <dbReference type="NCBI Taxonomy" id="93944"/>
    <lineage>
        <taxon>Bacteria</taxon>
        <taxon>Bacillati</taxon>
        <taxon>Actinomycetota</taxon>
        <taxon>Actinomycetes</taxon>
        <taxon>Streptosporangiales</taxon>
        <taxon>Streptosporangiaceae</taxon>
        <taxon>Nonomuraea</taxon>
    </lineage>
</organism>
<protein>
    <submittedName>
        <fullName evidence="4">Transcriptional regulator, TetR family</fullName>
    </submittedName>
</protein>
<accession>A0A1M4EFR2</accession>
<dbReference type="PANTHER" id="PTHR30055:SF187">
    <property type="entry name" value="TRANSCRIPTIONAL REGULATORY PROTEIN"/>
    <property type="match status" value="1"/>
</dbReference>
<dbReference type="InterPro" id="IPR036271">
    <property type="entry name" value="Tet_transcr_reg_TetR-rel_C_sf"/>
</dbReference>